<feature type="domain" description="Winged helix-turn helix" evidence="1">
    <location>
        <begin position="86"/>
        <end position="137"/>
    </location>
</feature>
<dbReference type="Pfam" id="PF13384">
    <property type="entry name" value="HTH_23"/>
    <property type="match status" value="1"/>
</dbReference>
<reference evidence="2 3" key="1">
    <citation type="submission" date="2014-04" db="EMBL/GenBank/DDBJ databases">
        <title>Evolutionary Origins and Diversification of the Mycorrhizal Mutualists.</title>
        <authorList>
            <consortium name="DOE Joint Genome Institute"/>
            <consortium name="Mycorrhizal Genomics Consortium"/>
            <person name="Kohler A."/>
            <person name="Kuo A."/>
            <person name="Nagy L.G."/>
            <person name="Floudas D."/>
            <person name="Copeland A."/>
            <person name="Barry K.W."/>
            <person name="Cichocki N."/>
            <person name="Veneault-Fourrey C."/>
            <person name="LaButti K."/>
            <person name="Lindquist E.A."/>
            <person name="Lipzen A."/>
            <person name="Lundell T."/>
            <person name="Morin E."/>
            <person name="Murat C."/>
            <person name="Riley R."/>
            <person name="Ohm R."/>
            <person name="Sun H."/>
            <person name="Tunlid A."/>
            <person name="Henrissat B."/>
            <person name="Grigoriev I.V."/>
            <person name="Hibbett D.S."/>
            <person name="Martin F."/>
        </authorList>
    </citation>
    <scope>NUCLEOTIDE SEQUENCE [LARGE SCALE GENOMIC DNA]</scope>
    <source>
        <strain evidence="2 3">Koide BX008</strain>
    </source>
</reference>
<dbReference type="InParanoid" id="A0A0C2SIR9"/>
<dbReference type="PANTHER" id="PTHR48472:SF1">
    <property type="entry name" value="TC1-LIKE TRANSPOSASE DDE DOMAIN-CONTAINING PROTEIN"/>
    <property type="match status" value="1"/>
</dbReference>
<dbReference type="STRING" id="946122.A0A0C2SIR9"/>
<name>A0A0C2SIR9_AMAMK</name>
<evidence type="ECO:0000313" key="3">
    <source>
        <dbReference type="Proteomes" id="UP000054549"/>
    </source>
</evidence>
<feature type="non-terminal residue" evidence="2">
    <location>
        <position position="144"/>
    </location>
</feature>
<dbReference type="PANTHER" id="PTHR48472">
    <property type="entry name" value="TC1-LIKE TRANSPOSASE DDE DOMAIN-CONTAINING PROTEIN"/>
    <property type="match status" value="1"/>
</dbReference>
<dbReference type="HOGENOM" id="CLU_056788_1_6_1"/>
<organism evidence="2 3">
    <name type="scientific">Amanita muscaria (strain Koide BX008)</name>
    <dbReference type="NCBI Taxonomy" id="946122"/>
    <lineage>
        <taxon>Eukaryota</taxon>
        <taxon>Fungi</taxon>
        <taxon>Dikarya</taxon>
        <taxon>Basidiomycota</taxon>
        <taxon>Agaricomycotina</taxon>
        <taxon>Agaricomycetes</taxon>
        <taxon>Agaricomycetidae</taxon>
        <taxon>Agaricales</taxon>
        <taxon>Pluteineae</taxon>
        <taxon>Amanitaceae</taxon>
        <taxon>Amanita</taxon>
    </lineage>
</organism>
<dbReference type="InterPro" id="IPR025959">
    <property type="entry name" value="Winged_HTH_dom"/>
</dbReference>
<dbReference type="SUPFAM" id="SSF46689">
    <property type="entry name" value="Homeodomain-like"/>
    <property type="match status" value="1"/>
</dbReference>
<proteinExistence type="predicted"/>
<sequence>MPFRHISKDIKERALYLYQNGYIPADVCDVLGVSERSLYRWIHNNENFGSVVPPHNPIQGRPRILNADMTHDLVTLIEEAPETFLDEIQDWLALVHDVGISQSALHENIRDCGLTYKMLRKAAAERDDEARREWKTEMQQNWIA</sequence>
<accession>A0A0C2SIR9</accession>
<keyword evidence="3" id="KW-1185">Reference proteome</keyword>
<evidence type="ECO:0000313" key="2">
    <source>
        <dbReference type="EMBL" id="KIL63075.1"/>
    </source>
</evidence>
<evidence type="ECO:0000259" key="1">
    <source>
        <dbReference type="Pfam" id="PF13592"/>
    </source>
</evidence>
<dbReference type="Proteomes" id="UP000054549">
    <property type="component" value="Unassembled WGS sequence"/>
</dbReference>
<dbReference type="EMBL" id="KN818263">
    <property type="protein sequence ID" value="KIL63075.1"/>
    <property type="molecule type" value="Genomic_DNA"/>
</dbReference>
<dbReference type="OrthoDB" id="3255572at2759"/>
<dbReference type="Pfam" id="PF13592">
    <property type="entry name" value="HTH_33"/>
    <property type="match status" value="1"/>
</dbReference>
<dbReference type="InterPro" id="IPR009057">
    <property type="entry name" value="Homeodomain-like_sf"/>
</dbReference>
<protein>
    <recommendedName>
        <fullName evidence="1">Winged helix-turn helix domain-containing protein</fullName>
    </recommendedName>
</protein>
<gene>
    <name evidence="2" type="ORF">M378DRAFT_43789</name>
</gene>
<dbReference type="AlphaFoldDB" id="A0A0C2SIR9"/>